<dbReference type="InterPro" id="IPR020103">
    <property type="entry name" value="PsdUridine_synth_cat_dom_sf"/>
</dbReference>
<dbReference type="GO" id="GO:0000455">
    <property type="term" value="P:enzyme-directed rRNA pseudouridine synthesis"/>
    <property type="evidence" value="ECO:0007669"/>
    <property type="project" value="TreeGrafter"/>
</dbReference>
<dbReference type="GO" id="GO:0009982">
    <property type="term" value="F:pseudouridine synthase activity"/>
    <property type="evidence" value="ECO:0007669"/>
    <property type="project" value="InterPro"/>
</dbReference>
<sequence>MPDYPVPDIIYHHNDWIVVCKPAGFTIQELLEAWQNMLPMTLHPAHRLDKDTSGLWLIATNAESNRILSQLFAQRQVNKVYVCLTQGKPRRKQGKIAGDMSKSRRGQWKLERTQQNPAITLFRSIGTNDADGLRIVFCKLFTGKTHQIRVAMNANGTPIAGDAIYQPGKADKYDRLYLHAWHLGFRYQNQEYRFTMMPNTGERFSDSLIQAASEQLPIDFISPEAKHETDHH</sequence>
<gene>
    <name evidence="3" type="ORF">OPDIPICF_02277</name>
</gene>
<dbReference type="PANTHER" id="PTHR21600:SF87">
    <property type="entry name" value="RNA PSEUDOURIDYLATE SYNTHASE DOMAIN-CONTAINING PROTEIN 1"/>
    <property type="match status" value="1"/>
</dbReference>
<dbReference type="SUPFAM" id="SSF55120">
    <property type="entry name" value="Pseudouridine synthase"/>
    <property type="match status" value="1"/>
</dbReference>
<evidence type="ECO:0000313" key="3">
    <source>
        <dbReference type="EMBL" id="CAA0119469.1"/>
    </source>
</evidence>
<organism evidence="3 4">
    <name type="scientific">BD1-7 clade bacterium</name>
    <dbReference type="NCBI Taxonomy" id="2029982"/>
    <lineage>
        <taxon>Bacteria</taxon>
        <taxon>Pseudomonadati</taxon>
        <taxon>Pseudomonadota</taxon>
        <taxon>Gammaproteobacteria</taxon>
        <taxon>Cellvibrionales</taxon>
        <taxon>Spongiibacteraceae</taxon>
        <taxon>BD1-7 clade</taxon>
    </lineage>
</organism>
<dbReference type="Pfam" id="PF00849">
    <property type="entry name" value="PseudoU_synth_2"/>
    <property type="match status" value="1"/>
</dbReference>
<name>A0A5S9QN72_9GAMM</name>
<comment type="similarity">
    <text evidence="1">Belongs to the pseudouridine synthase RluA family.</text>
</comment>
<dbReference type="InterPro" id="IPR050188">
    <property type="entry name" value="RluA_PseudoU_synthase"/>
</dbReference>
<proteinExistence type="inferred from homology"/>
<dbReference type="InterPro" id="IPR006145">
    <property type="entry name" value="PsdUridine_synth_RsuA/RluA"/>
</dbReference>
<evidence type="ECO:0000256" key="1">
    <source>
        <dbReference type="ARBA" id="ARBA00010876"/>
    </source>
</evidence>
<dbReference type="CDD" id="cd02869">
    <property type="entry name" value="PseudoU_synth_RluA_like"/>
    <property type="match status" value="1"/>
</dbReference>
<accession>A0A5S9QN72</accession>
<dbReference type="GO" id="GO:0003723">
    <property type="term" value="F:RNA binding"/>
    <property type="evidence" value="ECO:0007669"/>
    <property type="project" value="InterPro"/>
</dbReference>
<dbReference type="AlphaFoldDB" id="A0A5S9QN72"/>
<evidence type="ECO:0000259" key="2">
    <source>
        <dbReference type="Pfam" id="PF00849"/>
    </source>
</evidence>
<feature type="domain" description="Pseudouridine synthase RsuA/RluA-like" evidence="2">
    <location>
        <begin position="16"/>
        <end position="154"/>
    </location>
</feature>
<evidence type="ECO:0000313" key="4">
    <source>
        <dbReference type="Proteomes" id="UP000441399"/>
    </source>
</evidence>
<dbReference type="PANTHER" id="PTHR21600">
    <property type="entry name" value="MITOCHONDRIAL RNA PSEUDOURIDINE SYNTHASE"/>
    <property type="match status" value="1"/>
</dbReference>
<dbReference type="EMBL" id="CACSIO010000034">
    <property type="protein sequence ID" value="CAA0119469.1"/>
    <property type="molecule type" value="Genomic_DNA"/>
</dbReference>
<dbReference type="OrthoDB" id="9807829at2"/>
<keyword evidence="3" id="KW-0413">Isomerase</keyword>
<reference evidence="3 4" key="1">
    <citation type="submission" date="2019-11" db="EMBL/GenBank/DDBJ databases">
        <authorList>
            <person name="Holert J."/>
        </authorList>
    </citation>
    <scope>NUCLEOTIDE SEQUENCE [LARGE SCALE GENOMIC DNA]</scope>
    <source>
        <strain evidence="3">SB11_3</strain>
    </source>
</reference>
<dbReference type="Proteomes" id="UP000441399">
    <property type="component" value="Unassembled WGS sequence"/>
</dbReference>
<protein>
    <submittedName>
        <fullName evidence="3">Putative RNA pseudouridine synthase</fullName>
        <ecNumber evidence="3">5.4.99.-</ecNumber>
    </submittedName>
</protein>
<dbReference type="GO" id="GO:0140098">
    <property type="term" value="F:catalytic activity, acting on RNA"/>
    <property type="evidence" value="ECO:0007669"/>
    <property type="project" value="UniProtKB-ARBA"/>
</dbReference>
<keyword evidence="4" id="KW-1185">Reference proteome</keyword>
<dbReference type="Gene3D" id="3.30.2350.10">
    <property type="entry name" value="Pseudouridine synthase"/>
    <property type="match status" value="1"/>
</dbReference>
<dbReference type="EC" id="5.4.99.-" evidence="3"/>